<dbReference type="InterPro" id="IPR031100">
    <property type="entry name" value="LOG_fam"/>
</dbReference>
<gene>
    <name evidence="1" type="ORF">COW88_00980</name>
</gene>
<reference evidence="1 2" key="1">
    <citation type="submission" date="2017-09" db="EMBL/GenBank/DDBJ databases">
        <title>Depth-based differentiation of microbial function through sediment-hosted aquifers and enrichment of novel symbionts in the deep terrestrial subsurface.</title>
        <authorList>
            <person name="Probst A.J."/>
            <person name="Ladd B."/>
            <person name="Jarett J.K."/>
            <person name="Geller-Mcgrath D.E."/>
            <person name="Sieber C.M."/>
            <person name="Emerson J.B."/>
            <person name="Anantharaman K."/>
            <person name="Thomas B.C."/>
            <person name="Malmstrom R."/>
            <person name="Stieglmeier M."/>
            <person name="Klingl A."/>
            <person name="Woyke T."/>
            <person name="Ryan C.M."/>
            <person name="Banfield J.F."/>
        </authorList>
    </citation>
    <scope>NUCLEOTIDE SEQUENCE [LARGE SCALE GENOMIC DNA]</scope>
    <source>
        <strain evidence="1">CG22_combo_CG10-13_8_21_14_all_47_15</strain>
    </source>
</reference>
<dbReference type="Proteomes" id="UP000230638">
    <property type="component" value="Unassembled WGS sequence"/>
</dbReference>
<name>A0A2H0CV21_9BACT</name>
<dbReference type="PANTHER" id="PTHR43393:SF3">
    <property type="entry name" value="LYSINE DECARBOXYLASE-LIKE PROTEIN"/>
    <property type="match status" value="1"/>
</dbReference>
<sequence>MSTSVSVFCAETVPNPSYRQLAYETGQVLAQQGCVVNSAAGFGMMDAVCQGAFEAGGEVRGLRIAKENDTPSKFLSSVTYYPDFATRHEALVKAGEAFVVLPGGIGTLVEALTITQLKRFGELPFAAPLVFVGEYYRDLDALLQRYAAEGFVKDRLSDLYTFVEQPRDLMGVFKL</sequence>
<proteinExistence type="predicted"/>
<accession>A0A2H0CV21</accession>
<dbReference type="SUPFAM" id="SSF102405">
    <property type="entry name" value="MCP/YpsA-like"/>
    <property type="match status" value="1"/>
</dbReference>
<protein>
    <recommendedName>
        <fullName evidence="3">Cytokinin riboside 5'-monophosphate phosphoribohydrolase</fullName>
    </recommendedName>
</protein>
<comment type="caution">
    <text evidence="1">The sequence shown here is derived from an EMBL/GenBank/DDBJ whole genome shotgun (WGS) entry which is preliminary data.</text>
</comment>
<dbReference type="EMBL" id="PCTL01000008">
    <property type="protein sequence ID" value="PIP73747.1"/>
    <property type="molecule type" value="Genomic_DNA"/>
</dbReference>
<evidence type="ECO:0008006" key="3">
    <source>
        <dbReference type="Google" id="ProtNLM"/>
    </source>
</evidence>
<dbReference type="InterPro" id="IPR052341">
    <property type="entry name" value="LOG_family_nucleotidases"/>
</dbReference>
<dbReference type="GO" id="GO:0005829">
    <property type="term" value="C:cytosol"/>
    <property type="evidence" value="ECO:0007669"/>
    <property type="project" value="TreeGrafter"/>
</dbReference>
<dbReference type="Pfam" id="PF03641">
    <property type="entry name" value="Lysine_decarbox"/>
    <property type="match status" value="1"/>
</dbReference>
<dbReference type="AlphaFoldDB" id="A0A2H0CV21"/>
<dbReference type="Gene3D" id="3.40.50.450">
    <property type="match status" value="1"/>
</dbReference>
<dbReference type="PANTHER" id="PTHR43393">
    <property type="entry name" value="CYTOKININ RIBOSIDE 5'-MONOPHOSPHATE PHOSPHORIBOHYDROLASE"/>
    <property type="match status" value="1"/>
</dbReference>
<evidence type="ECO:0000313" key="2">
    <source>
        <dbReference type="Proteomes" id="UP000230638"/>
    </source>
</evidence>
<organism evidence="1 2">
    <name type="scientific">Candidatus Lloydbacteria bacterium CG22_combo_CG10-13_8_21_14_all_47_15</name>
    <dbReference type="NCBI Taxonomy" id="1974635"/>
    <lineage>
        <taxon>Bacteria</taxon>
        <taxon>Candidatus Lloydiibacteriota</taxon>
    </lineage>
</organism>
<evidence type="ECO:0000313" key="1">
    <source>
        <dbReference type="EMBL" id="PIP73747.1"/>
    </source>
</evidence>